<keyword evidence="2" id="KW-1185">Reference proteome</keyword>
<dbReference type="Gene3D" id="1.10.8.60">
    <property type="match status" value="1"/>
</dbReference>
<organism evidence="1 2">
    <name type="scientific">Arenibacterium halophilum</name>
    <dbReference type="NCBI Taxonomy" id="2583821"/>
    <lineage>
        <taxon>Bacteria</taxon>
        <taxon>Pseudomonadati</taxon>
        <taxon>Pseudomonadota</taxon>
        <taxon>Alphaproteobacteria</taxon>
        <taxon>Rhodobacterales</taxon>
        <taxon>Paracoccaceae</taxon>
        <taxon>Arenibacterium</taxon>
    </lineage>
</organism>
<evidence type="ECO:0000313" key="1">
    <source>
        <dbReference type="EMBL" id="TMV14867.1"/>
    </source>
</evidence>
<dbReference type="RefSeq" id="WP_138862219.1">
    <property type="nucleotide sequence ID" value="NZ_VCPC01000001.1"/>
</dbReference>
<dbReference type="PANTHER" id="PTHR30050">
    <property type="entry name" value="CHROMOSOMAL REPLICATION INITIATOR PROTEIN DNAA"/>
    <property type="match status" value="1"/>
</dbReference>
<sequence>MARQLSFDLPALTVLGRADFYVAPSNALAVAMIESTETWPAPQLTVCGPEGAGKTHLANVWANMTGAVIVPSRDLPGRDIPTLAEAPVAVEDVPEIASNAAAMDALFHLFNLMRANGCPLLMTGRGDPSQWGLALPDIQSRVQAAAHVALDLPDDTLLAAVLGKLFADRQITPKPDVIPYLVRQMERSFAAAQSIVAGMDKMALDEGRTVSRQIAARMIAIAAGSSETI</sequence>
<dbReference type="PANTHER" id="PTHR30050:SF5">
    <property type="entry name" value="DNAA REGULATORY INACTIVATOR HDA"/>
    <property type="match status" value="1"/>
</dbReference>
<dbReference type="EMBL" id="VCPC01000001">
    <property type="protein sequence ID" value="TMV14867.1"/>
    <property type="molecule type" value="Genomic_DNA"/>
</dbReference>
<gene>
    <name evidence="1" type="ORF">FGK64_02495</name>
</gene>
<comment type="caution">
    <text evidence="1">The sequence shown here is derived from an EMBL/GenBank/DDBJ whole genome shotgun (WGS) entry which is preliminary data.</text>
</comment>
<dbReference type="Proteomes" id="UP001191082">
    <property type="component" value="Unassembled WGS sequence"/>
</dbReference>
<name>A0ABY2XE48_9RHOB</name>
<dbReference type="SUPFAM" id="SSF52540">
    <property type="entry name" value="P-loop containing nucleoside triphosphate hydrolases"/>
    <property type="match status" value="1"/>
</dbReference>
<accession>A0ABY2XE48</accession>
<protein>
    <submittedName>
        <fullName evidence="1">Chromosomal replication initiator DnaA</fullName>
    </submittedName>
</protein>
<evidence type="ECO:0000313" key="2">
    <source>
        <dbReference type="Proteomes" id="UP001191082"/>
    </source>
</evidence>
<reference evidence="1 2" key="1">
    <citation type="submission" date="2019-05" db="EMBL/GenBank/DDBJ databases">
        <title>Marivita sp. nov. isolated from sea sediment.</title>
        <authorList>
            <person name="Kim W."/>
        </authorList>
    </citation>
    <scope>NUCLEOTIDE SEQUENCE [LARGE SCALE GENOMIC DNA]</scope>
    <source>
        <strain evidence="1 2">CAU 1492</strain>
    </source>
</reference>
<dbReference type="Gene3D" id="3.40.50.300">
    <property type="entry name" value="P-loop containing nucleotide triphosphate hydrolases"/>
    <property type="match status" value="2"/>
</dbReference>
<proteinExistence type="predicted"/>
<dbReference type="InterPro" id="IPR027417">
    <property type="entry name" value="P-loop_NTPase"/>
</dbReference>